<dbReference type="KEGG" id="whr:OG579_20970"/>
<dbReference type="RefSeq" id="WP_328857526.1">
    <property type="nucleotide sequence ID" value="NZ_CP108021.1"/>
</dbReference>
<dbReference type="AlphaFoldDB" id="A0AAU4K238"/>
<dbReference type="Proteomes" id="UP001432128">
    <property type="component" value="Chromosome"/>
</dbReference>
<keyword evidence="2" id="KW-1185">Reference proteome</keyword>
<proteinExistence type="predicted"/>
<reference evidence="1 2" key="1">
    <citation type="submission" date="2022-10" db="EMBL/GenBank/DDBJ databases">
        <title>The complete genomes of actinobacterial strains from the NBC collection.</title>
        <authorList>
            <person name="Joergensen T.S."/>
            <person name="Alvarez Arevalo M."/>
            <person name="Sterndorff E.B."/>
            <person name="Faurdal D."/>
            <person name="Vuksanovic O."/>
            <person name="Mourched A.-S."/>
            <person name="Charusanti P."/>
            <person name="Shaw S."/>
            <person name="Blin K."/>
            <person name="Weber T."/>
        </authorList>
    </citation>
    <scope>NUCLEOTIDE SEQUENCE [LARGE SCALE GENOMIC DNA]</scope>
    <source>
        <strain evidence="1 2">NBC_00319</strain>
    </source>
</reference>
<dbReference type="EMBL" id="CP108021">
    <property type="protein sequence ID" value="WUM20125.1"/>
    <property type="molecule type" value="Genomic_DNA"/>
</dbReference>
<accession>A0AAU4K238</accession>
<sequence length="292" mass="30168">MIDIAFGARPDAVVGASSGVDDGVTGHDRWLRAVALGAGGHYARALTELQRSRAATAAGPHSSALLSLVASTQASHLRQCGRHADARRLDGDALALAVAAPPSPTATSATADALVGLAADHLGLAAFDVAERLLDRAVSGSADRDGIGRAESEGDAHLWTWVHGGRLALRAAWVRTELCLYRGDPVGARRSADTAIAAAQGCPSVRHVLKTDLIEAATRATCGDIGGAIDLAADCVRGADRLGLDPLRWAAAALLVGLSPHLDQPTSRWADEQEARARQAVNARGGHLQPAR</sequence>
<gene>
    <name evidence="1" type="ORF">OG579_20970</name>
</gene>
<evidence type="ECO:0000313" key="2">
    <source>
        <dbReference type="Proteomes" id="UP001432128"/>
    </source>
</evidence>
<name>A0AAU4K238_9NOCA</name>
<evidence type="ECO:0000313" key="1">
    <source>
        <dbReference type="EMBL" id="WUM20125.1"/>
    </source>
</evidence>
<protein>
    <submittedName>
        <fullName evidence="1">Uncharacterized protein</fullName>
    </submittedName>
</protein>
<organism evidence="1 2">
    <name type="scientific">Williamsia herbipolensis</name>
    <dbReference type="NCBI Taxonomy" id="1603258"/>
    <lineage>
        <taxon>Bacteria</taxon>
        <taxon>Bacillati</taxon>
        <taxon>Actinomycetota</taxon>
        <taxon>Actinomycetes</taxon>
        <taxon>Mycobacteriales</taxon>
        <taxon>Nocardiaceae</taxon>
        <taxon>Williamsia</taxon>
    </lineage>
</organism>